<evidence type="ECO:0000313" key="9">
    <source>
        <dbReference type="EMBL" id="NDV29068.1"/>
    </source>
</evidence>
<keyword evidence="3 6" id="KW-0518">Myosin</keyword>
<dbReference type="GO" id="GO:0016020">
    <property type="term" value="C:membrane"/>
    <property type="evidence" value="ECO:0007669"/>
    <property type="project" value="TreeGrafter"/>
</dbReference>
<feature type="region of interest" description="Disordered" evidence="7">
    <location>
        <begin position="991"/>
        <end position="1014"/>
    </location>
</feature>
<dbReference type="Gene3D" id="1.20.5.4820">
    <property type="match status" value="1"/>
</dbReference>
<reference evidence="9" key="1">
    <citation type="journal article" date="2020" name="J. Eukaryot. Microbiol.">
        <title>De novo Sequencing, Assembly and Annotation of the Transcriptome for the Free-Living Testate Amoeba Arcella intermedia.</title>
        <authorList>
            <person name="Ribeiro G.M."/>
            <person name="Porfirio-Sousa A.L."/>
            <person name="Maurer-Alcala X.X."/>
            <person name="Katz L.A."/>
            <person name="Lahr D.J.G."/>
        </authorList>
    </citation>
    <scope>NUCLEOTIDE SEQUENCE</scope>
</reference>
<keyword evidence="2 6" id="KW-0067">ATP-binding</keyword>
<dbReference type="PROSITE" id="PS51456">
    <property type="entry name" value="MYOSIN_MOTOR"/>
    <property type="match status" value="1"/>
</dbReference>
<keyword evidence="1 6" id="KW-0547">Nucleotide-binding</keyword>
<organism evidence="9">
    <name type="scientific">Arcella intermedia</name>
    <dbReference type="NCBI Taxonomy" id="1963864"/>
    <lineage>
        <taxon>Eukaryota</taxon>
        <taxon>Amoebozoa</taxon>
        <taxon>Tubulinea</taxon>
        <taxon>Elardia</taxon>
        <taxon>Arcellinida</taxon>
        <taxon>Sphaerothecina</taxon>
        <taxon>Arcellidae</taxon>
        <taxon>Arcella</taxon>
    </lineage>
</organism>
<dbReference type="Pfam" id="PF00063">
    <property type="entry name" value="Myosin_head"/>
    <property type="match status" value="1"/>
</dbReference>
<dbReference type="PRINTS" id="PR00193">
    <property type="entry name" value="MYOSINHEAVY"/>
</dbReference>
<dbReference type="InterPro" id="IPR027417">
    <property type="entry name" value="P-loop_NTPase"/>
</dbReference>
<protein>
    <recommendedName>
        <fullName evidence="8">Myosin motor domain-containing protein</fullName>
    </recommendedName>
</protein>
<accession>A0A6B2KWV0</accession>
<evidence type="ECO:0000256" key="5">
    <source>
        <dbReference type="ARBA" id="ARBA00023203"/>
    </source>
</evidence>
<dbReference type="CDD" id="cd00124">
    <property type="entry name" value="MYSc"/>
    <property type="match status" value="1"/>
</dbReference>
<dbReference type="Gene3D" id="3.40.850.10">
    <property type="entry name" value="Kinesin motor domain"/>
    <property type="match status" value="1"/>
</dbReference>
<dbReference type="FunFam" id="1.10.10.820:FF:000001">
    <property type="entry name" value="Myosin heavy chain"/>
    <property type="match status" value="1"/>
</dbReference>
<dbReference type="Gene3D" id="1.10.10.820">
    <property type="match status" value="1"/>
</dbReference>
<feature type="domain" description="Myosin motor" evidence="8">
    <location>
        <begin position="17"/>
        <end position="703"/>
    </location>
</feature>
<dbReference type="GO" id="GO:0005737">
    <property type="term" value="C:cytoplasm"/>
    <property type="evidence" value="ECO:0007669"/>
    <property type="project" value="TreeGrafter"/>
</dbReference>
<dbReference type="SUPFAM" id="SSF52540">
    <property type="entry name" value="P-loop containing nucleoside triphosphate hydrolases"/>
    <property type="match status" value="1"/>
</dbReference>
<keyword evidence="4 6" id="KW-0505">Motor protein</keyword>
<keyword evidence="5 6" id="KW-0009">Actin-binding</keyword>
<dbReference type="PANTHER" id="PTHR13140:SF706">
    <property type="entry name" value="DILUTE CLASS UNCONVENTIONAL MYOSIN, ISOFORM C"/>
    <property type="match status" value="1"/>
</dbReference>
<feature type="compositionally biased region" description="Basic and acidic residues" evidence="7">
    <location>
        <begin position="991"/>
        <end position="1012"/>
    </location>
</feature>
<dbReference type="InterPro" id="IPR001609">
    <property type="entry name" value="Myosin_head_motor_dom-like"/>
</dbReference>
<dbReference type="EMBL" id="GIBP01000099">
    <property type="protein sequence ID" value="NDV29068.1"/>
    <property type="molecule type" value="Transcribed_RNA"/>
</dbReference>
<evidence type="ECO:0000256" key="1">
    <source>
        <dbReference type="ARBA" id="ARBA00022741"/>
    </source>
</evidence>
<dbReference type="AlphaFoldDB" id="A0A6B2KWV0"/>
<feature type="region of interest" description="Disordered" evidence="7">
    <location>
        <begin position="848"/>
        <end position="868"/>
    </location>
</feature>
<feature type="region of interest" description="Disordered" evidence="7">
    <location>
        <begin position="1099"/>
        <end position="1171"/>
    </location>
</feature>
<evidence type="ECO:0000256" key="3">
    <source>
        <dbReference type="ARBA" id="ARBA00023123"/>
    </source>
</evidence>
<dbReference type="PANTHER" id="PTHR13140">
    <property type="entry name" value="MYOSIN"/>
    <property type="match status" value="1"/>
</dbReference>
<evidence type="ECO:0000256" key="6">
    <source>
        <dbReference type="PROSITE-ProRule" id="PRU00782"/>
    </source>
</evidence>
<dbReference type="GO" id="GO:0007015">
    <property type="term" value="P:actin filament organization"/>
    <property type="evidence" value="ECO:0007669"/>
    <property type="project" value="TreeGrafter"/>
</dbReference>
<dbReference type="GO" id="GO:0016459">
    <property type="term" value="C:myosin complex"/>
    <property type="evidence" value="ECO:0007669"/>
    <property type="project" value="UniProtKB-KW"/>
</dbReference>
<feature type="compositionally biased region" description="Basic and acidic residues" evidence="7">
    <location>
        <begin position="1129"/>
        <end position="1138"/>
    </location>
</feature>
<dbReference type="Gene3D" id="1.20.120.720">
    <property type="entry name" value="Myosin VI head, motor domain, U50 subdomain"/>
    <property type="match status" value="1"/>
</dbReference>
<dbReference type="GO" id="GO:0000146">
    <property type="term" value="F:microfilament motor activity"/>
    <property type="evidence" value="ECO:0007669"/>
    <property type="project" value="TreeGrafter"/>
</dbReference>
<dbReference type="GO" id="GO:0051015">
    <property type="term" value="F:actin filament binding"/>
    <property type="evidence" value="ECO:0007669"/>
    <property type="project" value="TreeGrafter"/>
</dbReference>
<dbReference type="SMART" id="SM00242">
    <property type="entry name" value="MYSc"/>
    <property type="match status" value="1"/>
</dbReference>
<feature type="region of interest" description="Disordered" evidence="7">
    <location>
        <begin position="892"/>
        <end position="927"/>
    </location>
</feature>
<feature type="region of interest" description="Actin-binding" evidence="6">
    <location>
        <begin position="587"/>
        <end position="609"/>
    </location>
</feature>
<dbReference type="Gene3D" id="1.20.58.530">
    <property type="match status" value="1"/>
</dbReference>
<proteinExistence type="inferred from homology"/>
<evidence type="ECO:0000256" key="4">
    <source>
        <dbReference type="ARBA" id="ARBA00023175"/>
    </source>
</evidence>
<name>A0A6B2KWV0_9EUKA</name>
<dbReference type="InterPro" id="IPR036961">
    <property type="entry name" value="Kinesin_motor_dom_sf"/>
</dbReference>
<feature type="binding site" evidence="6">
    <location>
        <begin position="112"/>
        <end position="119"/>
    </location>
    <ligand>
        <name>ATP</name>
        <dbReference type="ChEBI" id="CHEBI:30616"/>
    </ligand>
</feature>
<sequence>MKASKKDILLYQDSHKADVTDMITLPEAHEARILFNLQQRFKSDQIYTYIGPVIISINPFKDAKIYSDRIIQEYLQSSEPRTELPPHLYTIAHSAYNSLVLRGESQSVVISGESGAGKTEATKVILKYLTVACGGTTTGKELSQKIMATNPLLEAFGNAKTVRNNNSSRFGKFISIVFDPDGSLNSASINNYLLETVRVVTQAPNERNYHVFYQLVTGTSAQERSAYKLKSDPSQYHYLKNGNMIVDGIDDKDWFIKLKESMGTLGIKEDEQYEIFSLLSGILHLGNVDFDGQDEVKIKNTGQLSVVASLFKVQESLLTTALTLRIVSGGNRQTTYNVPLSYPQAIENRDALAKSLYSHLFDYLVERINQPLLGNNPPLENLDKDPRKFIGVLDIYGFEVFQQNSMEQFCINYANEKLHSQFNQHMFKAEQALYSKEGIPWENIKFVDNQDCIDLIEGFGGILSMLDEEGKIPRGSDKSLIEKLFRKHGRHPRFRYNQRNPILFGLDHYAGVVDYDITGFIQKNKDTLLKDLVSVMWSSDSQFIQKLFVNECQDLTGVTDRFKANTIKNNKPQAAKATVCSSFNKSLSSLVTILASSMRHYVRCIKPNDKAQAGLFLSNKVLQQLKSNGIFETIRMRKAGYASHIPFEVFFNRFSFLGMKKDTKEQISMFLQSSFPDTSQWIVGTTKVFLREKVSDSLENLRRDIYIKSIITIQARIRTFYQSRKLEIDKARKFKAALVLQNHIRRYYAIQKARMLYELIRRMKAAITIQKIFRRQQARGQLIEFIIAKRQRIERERLEKERIEKERQERLEKERIERERQERLEKERIEKERKEKERLENEKIAKEKDKQEKERMERERAEREKERLEKEKKDKLEKELIEKEREKERLEKEKKEKERIDKERELREKERETEKSPGKKEIDTKPFLETTEVDKTKSLKAEHIITIQRHIRAFASKRLAIGLALLKYDELKESLLQLEKERNEWRQRMQKVKENAGDSKKYPDKIEKRRSTTDPYLKNAESKSVRTFWKPNAKPPSNNIYLTVKSHNSLDKGRTNIIRAAKKQQRKASINIFLENHSTDTYSVTYSHEPFILPPEAVIPSKKQASPRDSPPSPGGDKGIMSPRSVLSPRDKPRRPDIDLDIGMNRRRNNATSKPPPPLATDRGASKMNTNPVGTVKLSFLPFRQVSRLWGSQKYKTGAKDTKKAYPRLRNVFGEEEPSPENTDKTQRRMKGRSRSVPNLEALMSGNPEDASLERAVGRGINPFSTYKHDPLL</sequence>
<feature type="region of interest" description="Disordered" evidence="7">
    <location>
        <begin position="1194"/>
        <end position="1273"/>
    </location>
</feature>
<evidence type="ECO:0000259" key="8">
    <source>
        <dbReference type="PROSITE" id="PS51456"/>
    </source>
</evidence>
<dbReference type="GO" id="GO:0005524">
    <property type="term" value="F:ATP binding"/>
    <property type="evidence" value="ECO:0007669"/>
    <property type="project" value="UniProtKB-UniRule"/>
</dbReference>
<evidence type="ECO:0000256" key="2">
    <source>
        <dbReference type="ARBA" id="ARBA00022840"/>
    </source>
</evidence>
<comment type="similarity">
    <text evidence="6">Belongs to the TRAFAC class myosin-kinesin ATPase superfamily. Myosin family.</text>
</comment>
<evidence type="ECO:0000256" key="7">
    <source>
        <dbReference type="SAM" id="MobiDB-lite"/>
    </source>
</evidence>